<dbReference type="EC" id="3.1.1.5" evidence="2"/>
<dbReference type="Pfam" id="PF12146">
    <property type="entry name" value="Hydrolase_4"/>
    <property type="match status" value="1"/>
</dbReference>
<keyword evidence="2" id="KW-0378">Hydrolase</keyword>
<evidence type="ECO:0000313" key="2">
    <source>
        <dbReference type="EMBL" id="EPX86058.1"/>
    </source>
</evidence>
<dbReference type="STRING" id="1123069.ruthe_00864"/>
<sequence length="320" mass="34652">MPALLHRPEPEGAPLHERIAEGPPGGRAAWIAADDGVRLRAVHWVPPDPRGTVLIFTGRTEYAEKYGPLAGDLGRAGLAVLTIDWRGQGLSARLRPGRMLGHVGRFTDYQRDVAALIAHAEALGLPRPWFLLAHSMGGAIGFRALCEGLPVRAAAFTAPMFGIRMTGATRSLAWAITSLGRGAGLGHLLTPGQARLTYVLMADYEGNALTSDRATWDWLRRQVTEVPDLALGGPTLHWLNEALREGRRLMALPPPAVPALGLLGSEEMIVDPDRIRHRFADWPGARLIELPGARHELLMEAPPIRAASLAEILALFDVRG</sequence>
<dbReference type="EMBL" id="AOLV01000010">
    <property type="protein sequence ID" value="EPX86058.1"/>
    <property type="molecule type" value="Genomic_DNA"/>
</dbReference>
<protein>
    <submittedName>
        <fullName evidence="2">Lysophospholipase</fullName>
        <ecNumber evidence="2">3.1.1.5</ecNumber>
    </submittedName>
</protein>
<dbReference type="AlphaFoldDB" id="S9R287"/>
<dbReference type="InterPro" id="IPR029058">
    <property type="entry name" value="AB_hydrolase_fold"/>
</dbReference>
<name>S9R287_9RHOB</name>
<dbReference type="InterPro" id="IPR022742">
    <property type="entry name" value="Hydrolase_4"/>
</dbReference>
<dbReference type="GO" id="GO:0004622">
    <property type="term" value="F:phosphatidylcholine lysophospholipase activity"/>
    <property type="evidence" value="ECO:0007669"/>
    <property type="project" value="UniProtKB-EC"/>
</dbReference>
<proteinExistence type="predicted"/>
<organism evidence="2 3">
    <name type="scientific">Rubellimicrobium thermophilum DSM 16684</name>
    <dbReference type="NCBI Taxonomy" id="1123069"/>
    <lineage>
        <taxon>Bacteria</taxon>
        <taxon>Pseudomonadati</taxon>
        <taxon>Pseudomonadota</taxon>
        <taxon>Alphaproteobacteria</taxon>
        <taxon>Rhodobacterales</taxon>
        <taxon>Roseobacteraceae</taxon>
        <taxon>Rubellimicrobium</taxon>
    </lineage>
</organism>
<dbReference type="PATRIC" id="fig|1123069.3.peg.834"/>
<dbReference type="PANTHER" id="PTHR11614">
    <property type="entry name" value="PHOSPHOLIPASE-RELATED"/>
    <property type="match status" value="1"/>
</dbReference>
<dbReference type="RefSeq" id="WP_021096966.1">
    <property type="nucleotide sequence ID" value="NZ_KE557320.1"/>
</dbReference>
<keyword evidence="3" id="KW-1185">Reference proteome</keyword>
<comment type="caution">
    <text evidence="2">The sequence shown here is derived from an EMBL/GenBank/DDBJ whole genome shotgun (WGS) entry which is preliminary data.</text>
</comment>
<accession>S9R287</accession>
<gene>
    <name evidence="2" type="ORF">ruthe_00864</name>
</gene>
<reference evidence="2 3" key="1">
    <citation type="journal article" date="2013" name="Stand. Genomic Sci.">
        <title>Genome sequence of the reddish-pigmented Rubellimicrobium thermophilum type strain (DSM 16684(T)), a member of the Roseobacter clade.</title>
        <authorList>
            <person name="Fiebig A."/>
            <person name="Riedel T."/>
            <person name="Gronow S."/>
            <person name="Petersen J."/>
            <person name="Klenk H.P."/>
            <person name="Goker M."/>
        </authorList>
    </citation>
    <scope>NUCLEOTIDE SEQUENCE [LARGE SCALE GENOMIC DNA]</scope>
    <source>
        <strain evidence="2 3">DSM 16684</strain>
    </source>
</reference>
<evidence type="ECO:0000259" key="1">
    <source>
        <dbReference type="Pfam" id="PF12146"/>
    </source>
</evidence>
<dbReference type="SUPFAM" id="SSF53474">
    <property type="entry name" value="alpha/beta-Hydrolases"/>
    <property type="match status" value="1"/>
</dbReference>
<dbReference type="HOGENOM" id="CLU_026209_10_1_5"/>
<feature type="domain" description="Serine aminopeptidase S33" evidence="1">
    <location>
        <begin position="48"/>
        <end position="300"/>
    </location>
</feature>
<dbReference type="Proteomes" id="UP000015346">
    <property type="component" value="Unassembled WGS sequence"/>
</dbReference>
<dbReference type="Gene3D" id="3.40.50.1820">
    <property type="entry name" value="alpha/beta hydrolase"/>
    <property type="match status" value="1"/>
</dbReference>
<dbReference type="InterPro" id="IPR051044">
    <property type="entry name" value="MAG_DAG_Lipase"/>
</dbReference>
<evidence type="ECO:0000313" key="3">
    <source>
        <dbReference type="Proteomes" id="UP000015346"/>
    </source>
</evidence>